<feature type="transmembrane region" description="Helical" evidence="1">
    <location>
        <begin position="67"/>
        <end position="91"/>
    </location>
</feature>
<proteinExistence type="predicted"/>
<dbReference type="Pfam" id="PF24672">
    <property type="entry name" value="DUF7654"/>
    <property type="match status" value="1"/>
</dbReference>
<evidence type="ECO:0000313" key="4">
    <source>
        <dbReference type="Proteomes" id="UP001239083"/>
    </source>
</evidence>
<keyword evidence="1" id="KW-0812">Transmembrane</keyword>
<evidence type="ECO:0000313" key="3">
    <source>
        <dbReference type="EMBL" id="MDQ0895425.1"/>
    </source>
</evidence>
<dbReference type="EMBL" id="JAUSYY010000001">
    <property type="protein sequence ID" value="MDQ0895425.1"/>
    <property type="molecule type" value="Genomic_DNA"/>
</dbReference>
<accession>A0ABU0RBH1</accession>
<reference evidence="3 4" key="1">
    <citation type="submission" date="2023-07" db="EMBL/GenBank/DDBJ databases">
        <title>Comparative genomics of wheat-associated soil bacteria to identify genetic determinants of phenazine resistance.</title>
        <authorList>
            <person name="Mouncey N."/>
        </authorList>
    </citation>
    <scope>NUCLEOTIDE SEQUENCE [LARGE SCALE GENOMIC DNA]</scope>
    <source>
        <strain evidence="3 4">V3I3</strain>
    </source>
</reference>
<sequence length="293" mass="32163">MPWELIGLTTVVFVLLAYLYIPGWDAISKLLLLDLTIAARVRLGLGLASLAMLAYVIRYLDQHRVRAGLLLSVIPAGLFLLSQVAIAVVAYRAIPAMLEPVPLWWLWALLSAFVIFAVSRRMMRSAAVAFLIITVAGSGLTNPVYVGVYDLRETEPSKEIQRIDEATEGTWVGVGSRVPTAMLLESGVEAFNGFQGAPSDEMWSLIDPASQYEYQWNRLAGVNWTPGDGEPIVSNPVGDQIEVTFDACSEFAQEHVQFVLSDAEGLDPTCLSEVDRFELPDESTLTIFEVVAP</sequence>
<organism evidence="3 4">
    <name type="scientific">Agromyces ramosus</name>
    <dbReference type="NCBI Taxonomy" id="33879"/>
    <lineage>
        <taxon>Bacteria</taxon>
        <taxon>Bacillati</taxon>
        <taxon>Actinomycetota</taxon>
        <taxon>Actinomycetes</taxon>
        <taxon>Micrococcales</taxon>
        <taxon>Microbacteriaceae</taxon>
        <taxon>Agromyces</taxon>
    </lineage>
</organism>
<keyword evidence="1" id="KW-0472">Membrane</keyword>
<keyword evidence="1" id="KW-1133">Transmembrane helix</keyword>
<protein>
    <recommendedName>
        <fullName evidence="2">DUF7654 domain-containing protein</fullName>
    </recommendedName>
</protein>
<evidence type="ECO:0000256" key="1">
    <source>
        <dbReference type="SAM" id="Phobius"/>
    </source>
</evidence>
<name>A0ABU0RBH1_9MICO</name>
<evidence type="ECO:0000259" key="2">
    <source>
        <dbReference type="Pfam" id="PF24672"/>
    </source>
</evidence>
<feature type="transmembrane region" description="Helical" evidence="1">
    <location>
        <begin position="103"/>
        <end position="119"/>
    </location>
</feature>
<feature type="transmembrane region" description="Helical" evidence="1">
    <location>
        <begin position="126"/>
        <end position="148"/>
    </location>
</feature>
<keyword evidence="4" id="KW-1185">Reference proteome</keyword>
<gene>
    <name evidence="3" type="ORF">QFZ26_002980</name>
</gene>
<feature type="transmembrane region" description="Helical" evidence="1">
    <location>
        <begin position="41"/>
        <end position="60"/>
    </location>
</feature>
<comment type="caution">
    <text evidence="3">The sequence shown here is derived from an EMBL/GenBank/DDBJ whole genome shotgun (WGS) entry which is preliminary data.</text>
</comment>
<dbReference type="Proteomes" id="UP001239083">
    <property type="component" value="Unassembled WGS sequence"/>
</dbReference>
<feature type="transmembrane region" description="Helical" evidence="1">
    <location>
        <begin position="5"/>
        <end position="21"/>
    </location>
</feature>
<dbReference type="InterPro" id="IPR056071">
    <property type="entry name" value="DUF7654"/>
</dbReference>
<dbReference type="RefSeq" id="WP_307043492.1">
    <property type="nucleotide sequence ID" value="NZ_JAUSYY010000001.1"/>
</dbReference>
<feature type="domain" description="DUF7654" evidence="2">
    <location>
        <begin position="150"/>
        <end position="291"/>
    </location>
</feature>